<keyword evidence="1" id="KW-0677">Repeat</keyword>
<reference evidence="6" key="2">
    <citation type="submission" date="2023-01" db="EMBL/GenBank/DDBJ databases">
        <authorList>
            <person name="Petersen C."/>
        </authorList>
    </citation>
    <scope>NUCLEOTIDE SEQUENCE</scope>
    <source>
        <strain evidence="6">IBT 12815</strain>
    </source>
</reference>
<dbReference type="PANTHER" id="PTHR24198">
    <property type="entry name" value="ANKYRIN REPEAT AND PROTEIN KINASE DOMAIN-CONTAINING PROTEIN"/>
    <property type="match status" value="1"/>
</dbReference>
<dbReference type="InterPro" id="IPR004827">
    <property type="entry name" value="bZIP"/>
</dbReference>
<sequence>MDVNVQFMSDTAERRRTQNRLAQRKFREKRKRRVAENAVETPQDSSQSTSTANNNGNFPINSLPSFTSAIPALAGALPPDEIPIASTGSGPVDNFDLDAIDQFLYQTNHDFAFTLSDSLPVQSSATRSNFTQSNSSGPGSRKAPHNSTTSDNSASLSQSGDSHSLPLHHITSASDIRPESPPLQPPQSPNYDTVLELITSARNDKGWIGPLHIAAQKGHERIVRVLLLQDNIDANNKDSDGRTPLIHAVIENHDSVVRLLLSHGARIGVYDCDGRSALHWAVLHRRLEILKQLLGHRAKYEPGLDIDVYDNYGWTPLHMSVDRAFEAGILMLLQEGADINAKAHKCPYTGTILPLMDG</sequence>
<evidence type="ECO:0000256" key="2">
    <source>
        <dbReference type="ARBA" id="ARBA00023043"/>
    </source>
</evidence>
<feature type="compositionally biased region" description="Polar residues" evidence="4">
    <location>
        <begin position="145"/>
        <end position="162"/>
    </location>
</feature>
<feature type="compositionally biased region" description="Polar residues" evidence="4">
    <location>
        <begin position="124"/>
        <end position="138"/>
    </location>
</feature>
<dbReference type="SMART" id="SM00248">
    <property type="entry name" value="ANK"/>
    <property type="match status" value="4"/>
</dbReference>
<organism evidence="6 7">
    <name type="scientific">Penicillium hordei</name>
    <dbReference type="NCBI Taxonomy" id="40994"/>
    <lineage>
        <taxon>Eukaryota</taxon>
        <taxon>Fungi</taxon>
        <taxon>Dikarya</taxon>
        <taxon>Ascomycota</taxon>
        <taxon>Pezizomycotina</taxon>
        <taxon>Eurotiomycetes</taxon>
        <taxon>Eurotiomycetidae</taxon>
        <taxon>Eurotiales</taxon>
        <taxon>Aspergillaceae</taxon>
        <taxon>Penicillium</taxon>
    </lineage>
</organism>
<dbReference type="PROSITE" id="PS00036">
    <property type="entry name" value="BZIP_BASIC"/>
    <property type="match status" value="1"/>
</dbReference>
<dbReference type="EMBL" id="JAQJAE010000005">
    <property type="protein sequence ID" value="KAJ5593403.1"/>
    <property type="molecule type" value="Genomic_DNA"/>
</dbReference>
<keyword evidence="2 3" id="KW-0040">ANK repeat</keyword>
<accession>A0AAD6DUE4</accession>
<feature type="region of interest" description="Disordered" evidence="4">
    <location>
        <begin position="124"/>
        <end position="167"/>
    </location>
</feature>
<comment type="caution">
    <text evidence="6">The sequence shown here is derived from an EMBL/GenBank/DDBJ whole genome shotgun (WGS) entry which is preliminary data.</text>
</comment>
<feature type="repeat" description="ANK" evidence="3">
    <location>
        <begin position="273"/>
        <end position="298"/>
    </location>
</feature>
<dbReference type="InterPro" id="IPR036770">
    <property type="entry name" value="Ankyrin_rpt-contain_sf"/>
</dbReference>
<dbReference type="InterPro" id="IPR046347">
    <property type="entry name" value="bZIP_sf"/>
</dbReference>
<keyword evidence="7" id="KW-1185">Reference proteome</keyword>
<evidence type="ECO:0000256" key="4">
    <source>
        <dbReference type="SAM" id="MobiDB-lite"/>
    </source>
</evidence>
<feature type="compositionally biased region" description="Basic residues" evidence="4">
    <location>
        <begin position="22"/>
        <end position="33"/>
    </location>
</feature>
<dbReference type="Proteomes" id="UP001213799">
    <property type="component" value="Unassembled WGS sequence"/>
</dbReference>
<dbReference type="PROSITE" id="PS50088">
    <property type="entry name" value="ANK_REPEAT"/>
    <property type="match status" value="4"/>
</dbReference>
<feature type="repeat" description="ANK" evidence="3">
    <location>
        <begin position="240"/>
        <end position="272"/>
    </location>
</feature>
<dbReference type="Gene3D" id="1.25.40.20">
    <property type="entry name" value="Ankyrin repeat-containing domain"/>
    <property type="match status" value="2"/>
</dbReference>
<evidence type="ECO:0000256" key="1">
    <source>
        <dbReference type="ARBA" id="ARBA00022737"/>
    </source>
</evidence>
<dbReference type="PROSITE" id="PS50297">
    <property type="entry name" value="ANK_REP_REGION"/>
    <property type="match status" value="3"/>
</dbReference>
<evidence type="ECO:0000313" key="6">
    <source>
        <dbReference type="EMBL" id="KAJ5593403.1"/>
    </source>
</evidence>
<dbReference type="GeneID" id="81591603"/>
<dbReference type="GO" id="GO:0003700">
    <property type="term" value="F:DNA-binding transcription factor activity"/>
    <property type="evidence" value="ECO:0007669"/>
    <property type="project" value="InterPro"/>
</dbReference>
<protein>
    <recommendedName>
        <fullName evidence="5">BZIP domain-containing protein</fullName>
    </recommendedName>
</protein>
<proteinExistence type="predicted"/>
<dbReference type="SUPFAM" id="SSF57959">
    <property type="entry name" value="Leucine zipper domain"/>
    <property type="match status" value="1"/>
</dbReference>
<dbReference type="Pfam" id="PF00023">
    <property type="entry name" value="Ank"/>
    <property type="match status" value="1"/>
</dbReference>
<name>A0AAD6DUE4_9EURO</name>
<evidence type="ECO:0000313" key="7">
    <source>
        <dbReference type="Proteomes" id="UP001213799"/>
    </source>
</evidence>
<dbReference type="Pfam" id="PF12796">
    <property type="entry name" value="Ank_2"/>
    <property type="match status" value="1"/>
</dbReference>
<dbReference type="PANTHER" id="PTHR24198:SF165">
    <property type="entry name" value="ANKYRIN REPEAT-CONTAINING PROTEIN-RELATED"/>
    <property type="match status" value="1"/>
</dbReference>
<feature type="repeat" description="ANK" evidence="3">
    <location>
        <begin position="210"/>
        <end position="239"/>
    </location>
</feature>
<feature type="repeat" description="ANK" evidence="3">
    <location>
        <begin position="312"/>
        <end position="344"/>
    </location>
</feature>
<feature type="domain" description="BZIP" evidence="5">
    <location>
        <begin position="14"/>
        <end position="29"/>
    </location>
</feature>
<feature type="region of interest" description="Disordered" evidence="4">
    <location>
        <begin position="1"/>
        <end position="59"/>
    </location>
</feature>
<reference evidence="6" key="1">
    <citation type="journal article" date="2023" name="IMA Fungus">
        <title>Comparative genomic study of the Penicillium genus elucidates a diverse pangenome and 15 lateral gene transfer events.</title>
        <authorList>
            <person name="Petersen C."/>
            <person name="Sorensen T."/>
            <person name="Nielsen M.R."/>
            <person name="Sondergaard T.E."/>
            <person name="Sorensen J.L."/>
            <person name="Fitzpatrick D.A."/>
            <person name="Frisvad J.C."/>
            <person name="Nielsen K.L."/>
        </authorList>
    </citation>
    <scope>NUCLEOTIDE SEQUENCE</scope>
    <source>
        <strain evidence="6">IBT 12815</strain>
    </source>
</reference>
<evidence type="ECO:0000259" key="5">
    <source>
        <dbReference type="PROSITE" id="PS00036"/>
    </source>
</evidence>
<evidence type="ECO:0000256" key="3">
    <source>
        <dbReference type="PROSITE-ProRule" id="PRU00023"/>
    </source>
</evidence>
<dbReference type="RefSeq" id="XP_056750029.1">
    <property type="nucleotide sequence ID" value="XM_056901361.1"/>
</dbReference>
<dbReference type="SUPFAM" id="SSF48403">
    <property type="entry name" value="Ankyrin repeat"/>
    <property type="match status" value="1"/>
</dbReference>
<feature type="compositionally biased region" description="Polar residues" evidence="4">
    <location>
        <begin position="40"/>
        <end position="59"/>
    </location>
</feature>
<dbReference type="Gene3D" id="1.20.5.170">
    <property type="match status" value="1"/>
</dbReference>
<gene>
    <name evidence="6" type="ORF">N7537_010307</name>
</gene>
<dbReference type="AlphaFoldDB" id="A0AAD6DUE4"/>
<dbReference type="InterPro" id="IPR002110">
    <property type="entry name" value="Ankyrin_rpt"/>
</dbReference>